<evidence type="ECO:0000313" key="2">
    <source>
        <dbReference type="EMBL" id="WFR96949.1"/>
    </source>
</evidence>
<reference evidence="2 3" key="1">
    <citation type="journal article" date="2018" name="Sci. Rep.">
        <title>Rhizobium tumorigenes sp. nov., a novel plant tumorigenic bacterium isolated from cane gall tumors on thornless blackberry.</title>
        <authorList>
            <person name="Kuzmanovi N."/>
            <person name="Smalla K."/>
            <person name="Gronow S."/>
            <person name="PuBawska J."/>
        </authorList>
    </citation>
    <scope>NUCLEOTIDE SEQUENCE [LARGE SCALE GENOMIC DNA]</scope>
    <source>
        <strain evidence="2 3">1078</strain>
    </source>
</reference>
<dbReference type="AlphaFoldDB" id="A0AAF1K9P2"/>
<dbReference type="RefSeq" id="WP_111221884.1">
    <property type="nucleotide sequence ID" value="NZ_CP117255.1"/>
</dbReference>
<gene>
    <name evidence="2" type="ORF">PR017_07505</name>
</gene>
<dbReference type="Proteomes" id="UP000249499">
    <property type="component" value="Chromosome"/>
</dbReference>
<dbReference type="KEGG" id="rtu:PR017_07505"/>
<reference evidence="3" key="2">
    <citation type="journal article" date="2023" name="MicrobiologyOpen">
        <title>Genomics of the tumorigenes clade of the family Rhizobiaceae and description of Rhizobium rhododendri sp. nov.</title>
        <authorList>
            <person name="Kuzmanovic N."/>
            <person name="diCenzo G.C."/>
            <person name="Bunk B."/>
            <person name="Sproeer C."/>
            <person name="Fruehling A."/>
            <person name="Neumann-Schaal M."/>
            <person name="Overmann J."/>
            <person name="Smalla K."/>
        </authorList>
    </citation>
    <scope>NUCLEOTIDE SEQUENCE [LARGE SCALE GENOMIC DNA]</scope>
    <source>
        <strain evidence="3">1078</strain>
    </source>
</reference>
<organism evidence="2 3">
    <name type="scientific">Rhizobium tumorigenes</name>
    <dbReference type="NCBI Taxonomy" id="2041385"/>
    <lineage>
        <taxon>Bacteria</taxon>
        <taxon>Pseudomonadati</taxon>
        <taxon>Pseudomonadota</taxon>
        <taxon>Alphaproteobacteria</taxon>
        <taxon>Hyphomicrobiales</taxon>
        <taxon>Rhizobiaceae</taxon>
        <taxon>Rhizobium/Agrobacterium group</taxon>
        <taxon>Rhizobium</taxon>
    </lineage>
</organism>
<proteinExistence type="predicted"/>
<protein>
    <submittedName>
        <fullName evidence="2">DUF1127 domain-containing protein</fullName>
    </submittedName>
</protein>
<feature type="domain" description="YjiS-like" evidence="1">
    <location>
        <begin position="32"/>
        <end position="68"/>
    </location>
</feature>
<dbReference type="Pfam" id="PF06568">
    <property type="entry name" value="YjiS-like"/>
    <property type="match status" value="1"/>
</dbReference>
<accession>A0AAF1K9P2</accession>
<dbReference type="EMBL" id="CP117255">
    <property type="protein sequence ID" value="WFR96949.1"/>
    <property type="molecule type" value="Genomic_DNA"/>
</dbReference>
<keyword evidence="3" id="KW-1185">Reference proteome</keyword>
<evidence type="ECO:0000259" key="1">
    <source>
        <dbReference type="Pfam" id="PF06568"/>
    </source>
</evidence>
<name>A0AAF1K9P2_9HYPH</name>
<evidence type="ECO:0000313" key="3">
    <source>
        <dbReference type="Proteomes" id="UP000249499"/>
    </source>
</evidence>
<dbReference type="InterPro" id="IPR009506">
    <property type="entry name" value="YjiS-like"/>
</dbReference>
<sequence>MGTIDTIPEWRGAIDSDAPQRHRRPKAFAASIIERMAVWSEKRSSRRALRALSVDQLRDIGLTRAEARREVAKSFFWE</sequence>